<dbReference type="SUPFAM" id="SSF54919">
    <property type="entry name" value="Nucleoside diphosphate kinase, NDK"/>
    <property type="match status" value="1"/>
</dbReference>
<evidence type="ECO:0000256" key="10">
    <source>
        <dbReference type="ARBA" id="ARBA00022490"/>
    </source>
</evidence>
<evidence type="ECO:0000313" key="19">
    <source>
        <dbReference type="EMBL" id="MEQ2166285.1"/>
    </source>
</evidence>
<evidence type="ECO:0000256" key="12">
    <source>
        <dbReference type="ARBA" id="ARBA00022723"/>
    </source>
</evidence>
<evidence type="ECO:0000256" key="1">
    <source>
        <dbReference type="ARBA" id="ARBA00001946"/>
    </source>
</evidence>
<keyword evidence="10" id="KW-0963">Cytoplasm</keyword>
<evidence type="ECO:0000256" key="15">
    <source>
        <dbReference type="ARBA" id="ARBA00023242"/>
    </source>
</evidence>
<dbReference type="SMART" id="SM00562">
    <property type="entry name" value="NDK"/>
    <property type="match status" value="1"/>
</dbReference>
<dbReference type="EC" id="2.7.4.6" evidence="8"/>
<feature type="non-terminal residue" evidence="19">
    <location>
        <position position="1"/>
    </location>
</feature>
<dbReference type="EMBL" id="JAHRIO010023245">
    <property type="protein sequence ID" value="MEQ2166285.1"/>
    <property type="molecule type" value="Genomic_DNA"/>
</dbReference>
<evidence type="ECO:0000256" key="17">
    <source>
        <dbReference type="ARBA" id="ARBA00023306"/>
    </source>
</evidence>
<dbReference type="InterPro" id="IPR034907">
    <property type="entry name" value="NDK-like_dom"/>
</dbReference>
<proteinExistence type="inferred from homology"/>
<organism evidence="19 20">
    <name type="scientific">Goodea atripinnis</name>
    <dbReference type="NCBI Taxonomy" id="208336"/>
    <lineage>
        <taxon>Eukaryota</taxon>
        <taxon>Metazoa</taxon>
        <taxon>Chordata</taxon>
        <taxon>Craniata</taxon>
        <taxon>Vertebrata</taxon>
        <taxon>Euteleostomi</taxon>
        <taxon>Actinopterygii</taxon>
        <taxon>Neopterygii</taxon>
        <taxon>Teleostei</taxon>
        <taxon>Neoteleostei</taxon>
        <taxon>Acanthomorphata</taxon>
        <taxon>Ovalentaria</taxon>
        <taxon>Atherinomorphae</taxon>
        <taxon>Cyprinodontiformes</taxon>
        <taxon>Goodeidae</taxon>
        <taxon>Goodea</taxon>
    </lineage>
</organism>
<evidence type="ECO:0000256" key="13">
    <source>
        <dbReference type="ARBA" id="ARBA00022777"/>
    </source>
</evidence>
<keyword evidence="12" id="KW-0479">Metal-binding</keyword>
<evidence type="ECO:0000313" key="20">
    <source>
        <dbReference type="Proteomes" id="UP001476798"/>
    </source>
</evidence>
<evidence type="ECO:0000256" key="8">
    <source>
        <dbReference type="ARBA" id="ARBA00012966"/>
    </source>
</evidence>
<keyword evidence="16" id="KW-0966">Cell projection</keyword>
<evidence type="ECO:0000256" key="2">
    <source>
        <dbReference type="ARBA" id="ARBA00003465"/>
    </source>
</evidence>
<dbReference type="Gene3D" id="3.30.70.141">
    <property type="entry name" value="Nucleoside diphosphate kinase-like domain"/>
    <property type="match status" value="1"/>
</dbReference>
<comment type="cofactor">
    <cofactor evidence="1">
        <name>Mg(2+)</name>
        <dbReference type="ChEBI" id="CHEBI:18420"/>
    </cofactor>
</comment>
<comment type="caution">
    <text evidence="19">The sequence shown here is derived from an EMBL/GenBank/DDBJ whole genome shotgun (WGS) entry which is preliminary data.</text>
</comment>
<evidence type="ECO:0000256" key="5">
    <source>
        <dbReference type="ARBA" id="ARBA00004496"/>
    </source>
</evidence>
<dbReference type="Pfam" id="PF00334">
    <property type="entry name" value="NDK"/>
    <property type="match status" value="1"/>
</dbReference>
<protein>
    <recommendedName>
        <fullName evidence="9">Nucleoside diphosphate kinase B</fullName>
        <ecNumber evidence="8">2.7.4.6</ecNumber>
    </recommendedName>
</protein>
<keyword evidence="15" id="KW-0539">Nucleus</keyword>
<evidence type="ECO:0000256" key="6">
    <source>
        <dbReference type="ARBA" id="ARBA00004510"/>
    </source>
</evidence>
<comment type="similarity">
    <text evidence="7">Belongs to the NDK family.</text>
</comment>
<accession>A0ABV0N4F9</accession>
<sequence length="108" mass="12183">SSADMEQTFIAVKPDGVQRGLCGEIIKRFEHRGFKLVAAKFVQVTGSDSIMEQKLKLDPDEESVTENWVHLLIQELVEPPPAVDFCLTWTVSHIVVEEFWSTRPSVLA</sequence>
<evidence type="ECO:0000256" key="7">
    <source>
        <dbReference type="ARBA" id="ARBA00008142"/>
    </source>
</evidence>
<evidence type="ECO:0000256" key="16">
    <source>
        <dbReference type="ARBA" id="ARBA00023273"/>
    </source>
</evidence>
<dbReference type="InterPro" id="IPR036850">
    <property type="entry name" value="NDK-like_dom_sf"/>
</dbReference>
<dbReference type="PANTHER" id="PTHR11349">
    <property type="entry name" value="NUCLEOSIDE DIPHOSPHATE KINASE"/>
    <property type="match status" value="1"/>
</dbReference>
<keyword evidence="20" id="KW-1185">Reference proteome</keyword>
<reference evidence="19 20" key="1">
    <citation type="submission" date="2021-06" db="EMBL/GenBank/DDBJ databases">
        <authorList>
            <person name="Palmer J.M."/>
        </authorList>
    </citation>
    <scope>NUCLEOTIDE SEQUENCE [LARGE SCALE GENOMIC DNA]</scope>
    <source>
        <strain evidence="19 20">GA_2019</strain>
        <tissue evidence="19">Muscle</tissue>
    </source>
</reference>
<keyword evidence="11" id="KW-0808">Transferase</keyword>
<evidence type="ECO:0000256" key="11">
    <source>
        <dbReference type="ARBA" id="ARBA00022679"/>
    </source>
</evidence>
<name>A0ABV0N4F9_9TELE</name>
<comment type="subcellular location">
    <subcellularLocation>
        <location evidence="6">Cell projection</location>
        <location evidence="6">Lamellipodium</location>
    </subcellularLocation>
    <subcellularLocation>
        <location evidence="4">Cell projection</location>
        <location evidence="4">Ruffle</location>
    </subcellularLocation>
    <subcellularLocation>
        <location evidence="5">Cytoplasm</location>
    </subcellularLocation>
    <subcellularLocation>
        <location evidence="3">Nucleus</location>
    </subcellularLocation>
</comment>
<feature type="domain" description="Nucleoside diphosphate kinase-like" evidence="18">
    <location>
        <begin position="5"/>
        <end position="78"/>
    </location>
</feature>
<evidence type="ECO:0000256" key="9">
    <source>
        <dbReference type="ARBA" id="ARBA00013499"/>
    </source>
</evidence>
<evidence type="ECO:0000256" key="4">
    <source>
        <dbReference type="ARBA" id="ARBA00004466"/>
    </source>
</evidence>
<keyword evidence="17" id="KW-0131">Cell cycle</keyword>
<dbReference type="Proteomes" id="UP001476798">
    <property type="component" value="Unassembled WGS sequence"/>
</dbReference>
<evidence type="ECO:0000256" key="14">
    <source>
        <dbReference type="ARBA" id="ARBA00022842"/>
    </source>
</evidence>
<gene>
    <name evidence="19" type="ORF">GOODEAATRI_026380</name>
</gene>
<evidence type="ECO:0000259" key="18">
    <source>
        <dbReference type="SMART" id="SM00562"/>
    </source>
</evidence>
<evidence type="ECO:0000256" key="3">
    <source>
        <dbReference type="ARBA" id="ARBA00004123"/>
    </source>
</evidence>
<comment type="function">
    <text evidence="2">Major role in the synthesis of nucleoside triphosphates other than ATP.</text>
</comment>
<keyword evidence="13" id="KW-0418">Kinase</keyword>
<keyword evidence="14" id="KW-0460">Magnesium</keyword>